<reference evidence="1 2" key="1">
    <citation type="submission" date="2018-04" db="EMBL/GenBank/DDBJ databases">
        <title>Altererythrobacter sp. HME9302 genome sequencing and assembly.</title>
        <authorList>
            <person name="Kang H."/>
            <person name="Kim H."/>
            <person name="Joh K."/>
        </authorList>
    </citation>
    <scope>NUCLEOTIDE SEQUENCE [LARGE SCALE GENOMIC DNA]</scope>
    <source>
        <strain evidence="1 2">HME9302</strain>
    </source>
</reference>
<name>A0A369Q1Y8_9SPHN</name>
<dbReference type="SUPFAM" id="SSF52540">
    <property type="entry name" value="P-loop containing nucleoside triphosphate hydrolases"/>
    <property type="match status" value="1"/>
</dbReference>
<evidence type="ECO:0000313" key="2">
    <source>
        <dbReference type="Proteomes" id="UP000253727"/>
    </source>
</evidence>
<dbReference type="RefSeq" id="WP_181815629.1">
    <property type="nucleotide sequence ID" value="NZ_QBKA01000002.1"/>
</dbReference>
<protein>
    <recommendedName>
        <fullName evidence="3">UvrD-like helicase C-terminal domain-containing protein</fullName>
    </recommendedName>
</protein>
<dbReference type="AlphaFoldDB" id="A0A369Q1Y8"/>
<keyword evidence="2" id="KW-1185">Reference proteome</keyword>
<sequence length="117" mass="12795">MNGHTASVFGIDPQRSGITVEREDGKHDALDLSRLADRHIRPKWVRTIHSAQGATADRVMVHLESFRANTVDAPAGYVAICPAKDTVELYTDSRARLTEALGIRDGAQFGAIDGVRR</sequence>
<proteinExistence type="predicted"/>
<comment type="caution">
    <text evidence="1">The sequence shown here is derived from an EMBL/GenBank/DDBJ whole genome shotgun (WGS) entry which is preliminary data.</text>
</comment>
<dbReference type="Gene3D" id="3.40.50.300">
    <property type="entry name" value="P-loop containing nucleotide triphosphate hydrolases"/>
    <property type="match status" value="1"/>
</dbReference>
<organism evidence="1 2">
    <name type="scientific">Alteripontixanthobacter maritimus</name>
    <dbReference type="NCBI Taxonomy" id="2161824"/>
    <lineage>
        <taxon>Bacteria</taxon>
        <taxon>Pseudomonadati</taxon>
        <taxon>Pseudomonadota</taxon>
        <taxon>Alphaproteobacteria</taxon>
        <taxon>Sphingomonadales</taxon>
        <taxon>Erythrobacteraceae</taxon>
        <taxon>Alteripontixanthobacter</taxon>
    </lineage>
</organism>
<evidence type="ECO:0008006" key="3">
    <source>
        <dbReference type="Google" id="ProtNLM"/>
    </source>
</evidence>
<gene>
    <name evidence="1" type="ORF">HME9302_00089</name>
</gene>
<evidence type="ECO:0000313" key="1">
    <source>
        <dbReference type="EMBL" id="RDC58913.1"/>
    </source>
</evidence>
<dbReference type="EMBL" id="QBKA01000002">
    <property type="protein sequence ID" value="RDC58913.1"/>
    <property type="molecule type" value="Genomic_DNA"/>
</dbReference>
<accession>A0A369Q1Y8</accession>
<dbReference type="InterPro" id="IPR027417">
    <property type="entry name" value="P-loop_NTPase"/>
</dbReference>
<dbReference type="Proteomes" id="UP000253727">
    <property type="component" value="Unassembled WGS sequence"/>
</dbReference>